<sequence length="106" mass="11827">MSLIDKFRSLTVRSVALTMVGRATLRNLRDRELAVRLTFVAKDPNSNPTNSPTLYRTDRGSWLVQGFVVTDPEALAEMDIPEGESVVEIPDRMIQFFTEEGRGVAG</sequence>
<accession>A0A7W5AT51</accession>
<evidence type="ECO:0000313" key="2">
    <source>
        <dbReference type="Proteomes" id="UP000590749"/>
    </source>
</evidence>
<comment type="caution">
    <text evidence="1">The sequence shown here is derived from an EMBL/GenBank/DDBJ whole genome shotgun (WGS) entry which is preliminary data.</text>
</comment>
<name>A0A7W5AT51_9ACTN</name>
<evidence type="ECO:0000313" key="1">
    <source>
        <dbReference type="EMBL" id="MBB3101359.1"/>
    </source>
</evidence>
<dbReference type="RefSeq" id="WP_221246376.1">
    <property type="nucleotide sequence ID" value="NZ_BMPW01000035.1"/>
</dbReference>
<reference evidence="1 2" key="1">
    <citation type="submission" date="2020-08" db="EMBL/GenBank/DDBJ databases">
        <title>Genomic Encyclopedia of Type Strains, Phase III (KMG-III): the genomes of soil and plant-associated and newly described type strains.</title>
        <authorList>
            <person name="Whitman W."/>
        </authorList>
    </citation>
    <scope>NUCLEOTIDE SEQUENCE [LARGE SCALE GENOMIC DNA]</scope>
    <source>
        <strain evidence="1 2">CECT 3287</strain>
    </source>
</reference>
<dbReference type="AlphaFoldDB" id="A0A7W5AT51"/>
<organism evidence="1 2">
    <name type="scientific">Actinoplanes campanulatus</name>
    <dbReference type="NCBI Taxonomy" id="113559"/>
    <lineage>
        <taxon>Bacteria</taxon>
        <taxon>Bacillati</taxon>
        <taxon>Actinomycetota</taxon>
        <taxon>Actinomycetes</taxon>
        <taxon>Micromonosporales</taxon>
        <taxon>Micromonosporaceae</taxon>
        <taxon>Actinoplanes</taxon>
    </lineage>
</organism>
<dbReference type="Proteomes" id="UP000590749">
    <property type="component" value="Unassembled WGS sequence"/>
</dbReference>
<protein>
    <submittedName>
        <fullName evidence="1">Uncharacterized protein</fullName>
    </submittedName>
</protein>
<proteinExistence type="predicted"/>
<keyword evidence="2" id="KW-1185">Reference proteome</keyword>
<dbReference type="EMBL" id="JACHXF010000036">
    <property type="protein sequence ID" value="MBB3101359.1"/>
    <property type="molecule type" value="Genomic_DNA"/>
</dbReference>
<gene>
    <name evidence="1" type="ORF">FHR83_009087</name>
</gene>